<keyword evidence="1" id="KW-0732">Signal</keyword>
<proteinExistence type="predicted"/>
<evidence type="ECO:0000313" key="4">
    <source>
        <dbReference type="EMBL" id="KAG2895055.1"/>
    </source>
</evidence>
<feature type="signal peptide" evidence="1">
    <location>
        <begin position="1"/>
        <end position="19"/>
    </location>
</feature>
<dbReference type="Proteomes" id="UP000735874">
    <property type="component" value="Unassembled WGS sequence"/>
</dbReference>
<gene>
    <name evidence="2" type="ORF">PC113_g21142</name>
    <name evidence="3" type="ORF">PC115_g20909</name>
    <name evidence="4" type="ORF">PC117_g23333</name>
    <name evidence="5" type="ORF">PC118_g21055</name>
</gene>
<accession>A0A8T1EW06</accession>
<evidence type="ECO:0008006" key="7">
    <source>
        <dbReference type="Google" id="ProtNLM"/>
    </source>
</evidence>
<feature type="chain" id="PRO_5040043992" description="Secreted protein" evidence="1">
    <location>
        <begin position="20"/>
        <end position="67"/>
    </location>
</feature>
<reference evidence="5" key="1">
    <citation type="submission" date="2018-10" db="EMBL/GenBank/DDBJ databases">
        <title>Effector identification in a new, highly contiguous assembly of the strawberry crown rot pathogen Phytophthora cactorum.</title>
        <authorList>
            <person name="Armitage A.D."/>
            <person name="Nellist C.F."/>
            <person name="Bates H."/>
            <person name="Vickerstaff R.J."/>
            <person name="Harrison R.J."/>
        </authorList>
    </citation>
    <scope>NUCLEOTIDE SEQUENCE</scope>
    <source>
        <strain evidence="2">15-7</strain>
        <strain evidence="3">4032</strain>
        <strain evidence="4">4040</strain>
        <strain evidence="5">P415</strain>
    </source>
</reference>
<comment type="caution">
    <text evidence="5">The sequence shown here is derived from an EMBL/GenBank/DDBJ whole genome shotgun (WGS) entry which is preliminary data.</text>
</comment>
<dbReference type="Proteomes" id="UP000697107">
    <property type="component" value="Unassembled WGS sequence"/>
</dbReference>
<dbReference type="AlphaFoldDB" id="A0A8T1EW06"/>
<protein>
    <recommendedName>
        <fullName evidence="7">Secreted protein</fullName>
    </recommendedName>
</protein>
<dbReference type="Proteomes" id="UP000736787">
    <property type="component" value="Unassembled WGS sequence"/>
</dbReference>
<evidence type="ECO:0000313" key="3">
    <source>
        <dbReference type="EMBL" id="KAG2885735.1"/>
    </source>
</evidence>
<dbReference type="EMBL" id="RCMK01001400">
    <property type="protein sequence ID" value="KAG2895055.1"/>
    <property type="molecule type" value="Genomic_DNA"/>
</dbReference>
<dbReference type="EMBL" id="RCMG01001324">
    <property type="protein sequence ID" value="KAG2830225.1"/>
    <property type="molecule type" value="Genomic_DNA"/>
</dbReference>
<evidence type="ECO:0000256" key="1">
    <source>
        <dbReference type="SAM" id="SignalP"/>
    </source>
</evidence>
<organism evidence="5 6">
    <name type="scientific">Phytophthora cactorum</name>
    <dbReference type="NCBI Taxonomy" id="29920"/>
    <lineage>
        <taxon>Eukaryota</taxon>
        <taxon>Sar</taxon>
        <taxon>Stramenopiles</taxon>
        <taxon>Oomycota</taxon>
        <taxon>Peronosporomycetes</taxon>
        <taxon>Peronosporales</taxon>
        <taxon>Peronosporaceae</taxon>
        <taxon>Phytophthora</taxon>
    </lineage>
</organism>
<name>A0A8T1EW06_9STRA</name>
<sequence>MAACMLYCTGIVTFAVIWAKAHYDQNHIVVNTEGYLYCASLSITSADATWNHVARVTRSEAVGRKRT</sequence>
<dbReference type="EMBL" id="RCMI01001393">
    <property type="protein sequence ID" value="KAG2885735.1"/>
    <property type="molecule type" value="Genomic_DNA"/>
</dbReference>
<dbReference type="Proteomes" id="UP000774804">
    <property type="component" value="Unassembled WGS sequence"/>
</dbReference>
<dbReference type="EMBL" id="RCML01001371">
    <property type="protein sequence ID" value="KAG2963119.1"/>
    <property type="molecule type" value="Genomic_DNA"/>
</dbReference>
<evidence type="ECO:0000313" key="5">
    <source>
        <dbReference type="EMBL" id="KAG2963119.1"/>
    </source>
</evidence>
<evidence type="ECO:0000313" key="6">
    <source>
        <dbReference type="Proteomes" id="UP000697107"/>
    </source>
</evidence>
<evidence type="ECO:0000313" key="2">
    <source>
        <dbReference type="EMBL" id="KAG2830225.1"/>
    </source>
</evidence>